<keyword evidence="2" id="KW-1185">Reference proteome</keyword>
<dbReference type="Pfam" id="PF07722">
    <property type="entry name" value="Peptidase_C26"/>
    <property type="match status" value="1"/>
</dbReference>
<dbReference type="SUPFAM" id="SSF52317">
    <property type="entry name" value="Class I glutamine amidotransferase-like"/>
    <property type="match status" value="1"/>
</dbReference>
<dbReference type="InterPro" id="IPR029062">
    <property type="entry name" value="Class_I_gatase-like"/>
</dbReference>
<dbReference type="InterPro" id="IPR011697">
    <property type="entry name" value="Peptidase_C26"/>
</dbReference>
<dbReference type="Proteomes" id="UP001596190">
    <property type="component" value="Unassembled WGS sequence"/>
</dbReference>
<dbReference type="CDD" id="cd01745">
    <property type="entry name" value="GATase1_2"/>
    <property type="match status" value="1"/>
</dbReference>
<organism evidence="1 2">
    <name type="scientific">Secundilactobacillus hailunensis</name>
    <dbReference type="NCBI Taxonomy" id="2559923"/>
    <lineage>
        <taxon>Bacteria</taxon>
        <taxon>Bacillati</taxon>
        <taxon>Bacillota</taxon>
        <taxon>Bacilli</taxon>
        <taxon>Lactobacillales</taxon>
        <taxon>Lactobacillaceae</taxon>
        <taxon>Secundilactobacillus</taxon>
    </lineage>
</organism>
<sequence length="239" mass="25875">MAKPIIGIPAERRLVDGSYLNSVNQGEVAAVVKAGGVPILIPTREPDLAVHYSQLIDGLLLPGGVDVAPRFYGEEPLPKMAASDDRLDATEIALTNQAVAAGKPILGICRGTQVLNVALGGNLYQDIGTQVDHQTYQHSQKVLFDQGTHYIDVAEGSLLQVIFQGQQHVLVNSLHHQAIKTPAPQLKVTAKASDGIIECVESKDSNLIVAVQWHPELMFKENALQFAIFEDFITRVKNA</sequence>
<protein>
    <submittedName>
        <fullName evidence="1">Gamma-glutamyl-gamma-aminobutyrate hydrolase family protein</fullName>
    </submittedName>
</protein>
<dbReference type="RefSeq" id="WP_137631136.1">
    <property type="nucleotide sequence ID" value="NZ_BJDO01000023.1"/>
</dbReference>
<dbReference type="PROSITE" id="PS51273">
    <property type="entry name" value="GATASE_TYPE_1"/>
    <property type="match status" value="1"/>
</dbReference>
<accession>A0ABW1T529</accession>
<dbReference type="PANTHER" id="PTHR43235:SF1">
    <property type="entry name" value="GLUTAMINE AMIDOTRANSFERASE PB2B2.05-RELATED"/>
    <property type="match status" value="1"/>
</dbReference>
<comment type="caution">
    <text evidence="1">The sequence shown here is derived from an EMBL/GenBank/DDBJ whole genome shotgun (WGS) entry which is preliminary data.</text>
</comment>
<dbReference type="Gene3D" id="3.40.50.880">
    <property type="match status" value="1"/>
</dbReference>
<evidence type="ECO:0000313" key="1">
    <source>
        <dbReference type="EMBL" id="MFC6253129.1"/>
    </source>
</evidence>
<evidence type="ECO:0000313" key="2">
    <source>
        <dbReference type="Proteomes" id="UP001596190"/>
    </source>
</evidence>
<name>A0ABW1T529_9LACO</name>
<dbReference type="InterPro" id="IPR044668">
    <property type="entry name" value="PuuD-like"/>
</dbReference>
<dbReference type="GO" id="GO:0016787">
    <property type="term" value="F:hydrolase activity"/>
    <property type="evidence" value="ECO:0007669"/>
    <property type="project" value="UniProtKB-KW"/>
</dbReference>
<dbReference type="EMBL" id="JBHSSA010000008">
    <property type="protein sequence ID" value="MFC6253129.1"/>
    <property type="molecule type" value="Genomic_DNA"/>
</dbReference>
<dbReference type="PANTHER" id="PTHR43235">
    <property type="entry name" value="GLUTAMINE AMIDOTRANSFERASE PB2B2.05-RELATED"/>
    <property type="match status" value="1"/>
</dbReference>
<reference evidence="2" key="1">
    <citation type="journal article" date="2019" name="Int. J. Syst. Evol. Microbiol.">
        <title>The Global Catalogue of Microorganisms (GCM) 10K type strain sequencing project: providing services to taxonomists for standard genome sequencing and annotation.</title>
        <authorList>
            <consortium name="The Broad Institute Genomics Platform"/>
            <consortium name="The Broad Institute Genome Sequencing Center for Infectious Disease"/>
            <person name="Wu L."/>
            <person name="Ma J."/>
        </authorList>
    </citation>
    <scope>NUCLEOTIDE SEQUENCE [LARGE SCALE GENOMIC DNA]</scope>
    <source>
        <strain evidence="2">CCM 8950</strain>
    </source>
</reference>
<gene>
    <name evidence="1" type="ORF">ACFP1H_00685</name>
</gene>
<proteinExistence type="predicted"/>
<keyword evidence="1" id="KW-0378">Hydrolase</keyword>